<proteinExistence type="predicted"/>
<dbReference type="InterPro" id="IPR013159">
    <property type="entry name" value="DnaA_C"/>
</dbReference>
<dbReference type="Proteomes" id="UP000636888">
    <property type="component" value="Unassembled WGS sequence"/>
</dbReference>
<dbReference type="EMBL" id="JAEMHM010000009">
    <property type="protein sequence ID" value="MBJ6725600.1"/>
    <property type="molecule type" value="Genomic_DNA"/>
</dbReference>
<organism evidence="2 3">
    <name type="scientific">Geomesophilobacter sediminis</name>
    <dbReference type="NCBI Taxonomy" id="2798584"/>
    <lineage>
        <taxon>Bacteria</taxon>
        <taxon>Pseudomonadati</taxon>
        <taxon>Thermodesulfobacteriota</taxon>
        <taxon>Desulfuromonadia</taxon>
        <taxon>Geobacterales</taxon>
        <taxon>Geobacteraceae</taxon>
        <taxon>Geomesophilobacter</taxon>
    </lineage>
</organism>
<dbReference type="Gene3D" id="1.10.1750.10">
    <property type="match status" value="1"/>
</dbReference>
<gene>
    <name evidence="2" type="ORF">JFN93_12840</name>
</gene>
<dbReference type="GO" id="GO:0006275">
    <property type="term" value="P:regulation of DNA replication"/>
    <property type="evidence" value="ECO:0007669"/>
    <property type="project" value="InterPro"/>
</dbReference>
<dbReference type="InterPro" id="IPR010921">
    <property type="entry name" value="Trp_repressor/repl_initiator"/>
</dbReference>
<evidence type="ECO:0000313" key="3">
    <source>
        <dbReference type="Proteomes" id="UP000636888"/>
    </source>
</evidence>
<dbReference type="Pfam" id="PF08299">
    <property type="entry name" value="Bac_DnaA_C"/>
    <property type="match status" value="1"/>
</dbReference>
<dbReference type="AlphaFoldDB" id="A0A8J7JM82"/>
<reference evidence="2" key="1">
    <citation type="submission" date="2020-12" db="EMBL/GenBank/DDBJ databases">
        <title>Geomonas sp. Red875, isolated from river sediment.</title>
        <authorList>
            <person name="Xu Z."/>
            <person name="Zhang Z."/>
            <person name="Masuda Y."/>
            <person name="Itoh H."/>
            <person name="Senoo K."/>
        </authorList>
    </citation>
    <scope>NUCLEOTIDE SEQUENCE</scope>
    <source>
        <strain evidence="2">Red875</strain>
    </source>
</reference>
<accession>A0A8J7JM82</accession>
<feature type="domain" description="Chromosomal replication initiator DnaA C-terminal" evidence="1">
    <location>
        <begin position="3"/>
        <end position="71"/>
    </location>
</feature>
<protein>
    <submittedName>
        <fullName evidence="2">Transposase</fullName>
    </submittedName>
</protein>
<keyword evidence="3" id="KW-1185">Reference proteome</keyword>
<evidence type="ECO:0000259" key="1">
    <source>
        <dbReference type="SMART" id="SM00760"/>
    </source>
</evidence>
<dbReference type="GO" id="GO:0005524">
    <property type="term" value="F:ATP binding"/>
    <property type="evidence" value="ECO:0007669"/>
    <property type="project" value="InterPro"/>
</dbReference>
<evidence type="ECO:0000313" key="2">
    <source>
        <dbReference type="EMBL" id="MBJ6725600.1"/>
    </source>
</evidence>
<sequence>TPDLQTIIETVEQICNLEAGELNAGGRDFRSGEARSLAAWAVLEMSNETLTDLGKKVGRDVSTLSSAVNRLLRRVKLDASLAEKLAGLKRALSEIETLQA</sequence>
<feature type="non-terminal residue" evidence="2">
    <location>
        <position position="1"/>
    </location>
</feature>
<dbReference type="GO" id="GO:0006270">
    <property type="term" value="P:DNA replication initiation"/>
    <property type="evidence" value="ECO:0007669"/>
    <property type="project" value="InterPro"/>
</dbReference>
<dbReference type="GO" id="GO:0043565">
    <property type="term" value="F:sequence-specific DNA binding"/>
    <property type="evidence" value="ECO:0007669"/>
    <property type="project" value="InterPro"/>
</dbReference>
<dbReference type="SMART" id="SM00760">
    <property type="entry name" value="Bac_DnaA_C"/>
    <property type="match status" value="1"/>
</dbReference>
<dbReference type="SUPFAM" id="SSF48295">
    <property type="entry name" value="TrpR-like"/>
    <property type="match status" value="1"/>
</dbReference>
<name>A0A8J7JM82_9BACT</name>
<dbReference type="RefSeq" id="WP_328753911.1">
    <property type="nucleotide sequence ID" value="NZ_JAEMHM010000009.1"/>
</dbReference>
<comment type="caution">
    <text evidence="2">The sequence shown here is derived from an EMBL/GenBank/DDBJ whole genome shotgun (WGS) entry which is preliminary data.</text>
</comment>